<dbReference type="Pfam" id="PF19733">
    <property type="entry name" value="DUF6223"/>
    <property type="match status" value="1"/>
</dbReference>
<dbReference type="EMBL" id="BAAARV010000093">
    <property type="protein sequence ID" value="GAA2383220.1"/>
    <property type="molecule type" value="Genomic_DNA"/>
</dbReference>
<gene>
    <name evidence="2" type="ORF">GCM10010170_092040</name>
</gene>
<organism evidence="2 3">
    <name type="scientific">Dactylosporangium salmoneum</name>
    <dbReference type="NCBI Taxonomy" id="53361"/>
    <lineage>
        <taxon>Bacteria</taxon>
        <taxon>Bacillati</taxon>
        <taxon>Actinomycetota</taxon>
        <taxon>Actinomycetes</taxon>
        <taxon>Micromonosporales</taxon>
        <taxon>Micromonosporaceae</taxon>
        <taxon>Dactylosporangium</taxon>
    </lineage>
</organism>
<keyword evidence="3" id="KW-1185">Reference proteome</keyword>
<name>A0ABN3HLE2_9ACTN</name>
<protein>
    <submittedName>
        <fullName evidence="2">Uncharacterized protein</fullName>
    </submittedName>
</protein>
<reference evidence="2 3" key="1">
    <citation type="journal article" date="2019" name="Int. J. Syst. Evol. Microbiol.">
        <title>The Global Catalogue of Microorganisms (GCM) 10K type strain sequencing project: providing services to taxonomists for standard genome sequencing and annotation.</title>
        <authorList>
            <consortium name="The Broad Institute Genomics Platform"/>
            <consortium name="The Broad Institute Genome Sequencing Center for Infectious Disease"/>
            <person name="Wu L."/>
            <person name="Ma J."/>
        </authorList>
    </citation>
    <scope>NUCLEOTIDE SEQUENCE [LARGE SCALE GENOMIC DNA]</scope>
    <source>
        <strain evidence="2 3">JCM 3272</strain>
    </source>
</reference>
<sequence length="57" mass="5270">MLAAGIAAAVVGALVLATADGGPGTGNGVVGAGMAVVLGLAAVVLGWLALTRARRTA</sequence>
<comment type="caution">
    <text evidence="2">The sequence shown here is derived from an EMBL/GenBank/DDBJ whole genome shotgun (WGS) entry which is preliminary data.</text>
</comment>
<keyword evidence="1" id="KW-0472">Membrane</keyword>
<proteinExistence type="predicted"/>
<dbReference type="Proteomes" id="UP001501444">
    <property type="component" value="Unassembled WGS sequence"/>
</dbReference>
<evidence type="ECO:0000313" key="2">
    <source>
        <dbReference type="EMBL" id="GAA2383220.1"/>
    </source>
</evidence>
<accession>A0ABN3HLE2</accession>
<keyword evidence="1" id="KW-0812">Transmembrane</keyword>
<dbReference type="InterPro" id="IPR045770">
    <property type="entry name" value="DUF6223"/>
</dbReference>
<evidence type="ECO:0000313" key="3">
    <source>
        <dbReference type="Proteomes" id="UP001501444"/>
    </source>
</evidence>
<feature type="transmembrane region" description="Helical" evidence="1">
    <location>
        <begin position="29"/>
        <end position="50"/>
    </location>
</feature>
<keyword evidence="1" id="KW-1133">Transmembrane helix</keyword>
<evidence type="ECO:0000256" key="1">
    <source>
        <dbReference type="SAM" id="Phobius"/>
    </source>
</evidence>